<evidence type="ECO:0000313" key="3">
    <source>
        <dbReference type="Proteomes" id="UP000321378"/>
    </source>
</evidence>
<dbReference type="EMBL" id="AP019840">
    <property type="protein sequence ID" value="BBM52532.1"/>
    <property type="molecule type" value="Genomic_DNA"/>
</dbReference>
<keyword evidence="1" id="KW-0812">Transmembrane</keyword>
<sequence length="37" mass="4453">MLYLGIRYILKCIARIFVLIALLIYNDDDLMKFDEED</sequence>
<dbReference type="Proteomes" id="UP000321378">
    <property type="component" value="Chromosome"/>
</dbReference>
<accession>A0A510KLG0</accession>
<evidence type="ECO:0000313" key="2">
    <source>
        <dbReference type="EMBL" id="BBM52532.1"/>
    </source>
</evidence>
<evidence type="ECO:0000256" key="1">
    <source>
        <dbReference type="SAM" id="Phobius"/>
    </source>
</evidence>
<protein>
    <submittedName>
        <fullName evidence="2">Uncharacterized protein</fullName>
    </submittedName>
</protein>
<organism evidence="2 3">
    <name type="scientific">Leptotrichia trevisanii</name>
    <dbReference type="NCBI Taxonomy" id="109328"/>
    <lineage>
        <taxon>Bacteria</taxon>
        <taxon>Fusobacteriati</taxon>
        <taxon>Fusobacteriota</taxon>
        <taxon>Fusobacteriia</taxon>
        <taxon>Fusobacteriales</taxon>
        <taxon>Leptotrichiaceae</taxon>
        <taxon>Leptotrichia</taxon>
    </lineage>
</organism>
<feature type="transmembrane region" description="Helical" evidence="1">
    <location>
        <begin position="6"/>
        <end position="25"/>
    </location>
</feature>
<keyword evidence="1" id="KW-0472">Membrane</keyword>
<dbReference type="AlphaFoldDB" id="A0A510KLG0"/>
<name>A0A510KLG0_9FUSO</name>
<gene>
    <name evidence="2" type="ORF">JMUB3935_1511</name>
</gene>
<proteinExistence type="predicted"/>
<keyword evidence="1" id="KW-1133">Transmembrane helix</keyword>
<reference evidence="2 3" key="1">
    <citation type="submission" date="2019-07" db="EMBL/GenBank/DDBJ databases">
        <title>Complete Genome Sequence of Leptotrichia trevisanii Strain JMUB3935.</title>
        <authorList>
            <person name="Watanabe S."/>
            <person name="Cui L."/>
        </authorList>
    </citation>
    <scope>NUCLEOTIDE SEQUENCE [LARGE SCALE GENOMIC DNA]</scope>
    <source>
        <strain evidence="2 3">JMUB3935</strain>
    </source>
</reference>